<reference evidence="4 5" key="1">
    <citation type="submission" date="2015-09" db="EMBL/GenBank/DDBJ databases">
        <title>Complete genome sequence of Defluviimonas alba cai42t isolated from an oilfield in Xinjiang.</title>
        <authorList>
            <person name="Geng S."/>
            <person name="Pan X."/>
            <person name="Wu X."/>
        </authorList>
    </citation>
    <scope>NUCLEOTIDE SEQUENCE [LARGE SCALE GENOMIC DNA]</scope>
    <source>
        <strain evidence="5">cai42</strain>
    </source>
</reference>
<sequence>MFQQPEIMRMAQAMASHAAQRQNAVAQNIANADTPDYAARDIAPFAKTYAAEGMALRLTRAGHLGGGGGNAGAEMTARADPGTRSPNGNSVSLETEMVKAVEVKRQHDLALAIYKTSLGVLRSSLGRR</sequence>
<evidence type="ECO:0000259" key="3">
    <source>
        <dbReference type="Pfam" id="PF00460"/>
    </source>
</evidence>
<dbReference type="Pfam" id="PF00460">
    <property type="entry name" value="Flg_bb_rod"/>
    <property type="match status" value="1"/>
</dbReference>
<dbReference type="NCBIfam" id="NF009270">
    <property type="entry name" value="PRK12627.1"/>
    <property type="match status" value="1"/>
</dbReference>
<dbReference type="STRING" id="1335048.AKL17_0792"/>
<dbReference type="KEGG" id="daa:AKL17_0792"/>
<keyword evidence="4" id="KW-0966">Cell projection</keyword>
<dbReference type="Proteomes" id="UP000076128">
    <property type="component" value="Chromosome"/>
</dbReference>
<dbReference type="AlphaFoldDB" id="A0A159YZS2"/>
<organism evidence="4 5">
    <name type="scientific">Frigidibacter mobilis</name>
    <dbReference type="NCBI Taxonomy" id="1335048"/>
    <lineage>
        <taxon>Bacteria</taxon>
        <taxon>Pseudomonadati</taxon>
        <taxon>Pseudomonadota</taxon>
        <taxon>Alphaproteobacteria</taxon>
        <taxon>Rhodobacterales</taxon>
        <taxon>Paracoccaceae</taxon>
        <taxon>Frigidibacter</taxon>
    </lineage>
</organism>
<dbReference type="PATRIC" id="fig|1335048.3.peg.821"/>
<keyword evidence="5" id="KW-1185">Reference proteome</keyword>
<proteinExistence type="predicted"/>
<dbReference type="GO" id="GO:0009425">
    <property type="term" value="C:bacterial-type flagellum basal body"/>
    <property type="evidence" value="ECO:0007669"/>
    <property type="project" value="UniProtKB-SubCell"/>
</dbReference>
<protein>
    <submittedName>
        <fullName evidence="4">Flagellar basal-body rod protein</fullName>
    </submittedName>
</protein>
<evidence type="ECO:0000256" key="1">
    <source>
        <dbReference type="ARBA" id="ARBA00004117"/>
    </source>
</evidence>
<dbReference type="EMBL" id="CP012661">
    <property type="protein sequence ID" value="AMY68051.1"/>
    <property type="molecule type" value="Genomic_DNA"/>
</dbReference>
<dbReference type="OrthoDB" id="9788334at2"/>
<comment type="subcellular location">
    <subcellularLocation>
        <location evidence="1">Bacterial flagellum basal body</location>
    </subcellularLocation>
</comment>
<feature type="domain" description="Flagellar basal body rod protein N-terminal" evidence="3">
    <location>
        <begin position="16"/>
        <end position="37"/>
    </location>
</feature>
<evidence type="ECO:0000256" key="2">
    <source>
        <dbReference type="SAM" id="MobiDB-lite"/>
    </source>
</evidence>
<feature type="region of interest" description="Disordered" evidence="2">
    <location>
        <begin position="66"/>
        <end position="91"/>
    </location>
</feature>
<evidence type="ECO:0000313" key="4">
    <source>
        <dbReference type="EMBL" id="AMY68051.1"/>
    </source>
</evidence>
<gene>
    <name evidence="4" type="ORF">AKL17_0792</name>
</gene>
<dbReference type="RefSeq" id="WP_066809871.1">
    <property type="nucleotide sequence ID" value="NZ_CP012661.1"/>
</dbReference>
<keyword evidence="4" id="KW-0969">Cilium</keyword>
<name>A0A159YZS2_9RHOB</name>
<evidence type="ECO:0000313" key="5">
    <source>
        <dbReference type="Proteomes" id="UP000076128"/>
    </source>
</evidence>
<accession>A0A159YZS2</accession>
<keyword evidence="4" id="KW-0282">Flagellum</keyword>
<dbReference type="InterPro" id="IPR001444">
    <property type="entry name" value="Flag_bb_rod_N"/>
</dbReference>